<feature type="transmembrane region" description="Helical" evidence="7">
    <location>
        <begin position="345"/>
        <end position="368"/>
    </location>
</feature>
<feature type="transmembrane region" description="Helical" evidence="7">
    <location>
        <begin position="307"/>
        <end position="333"/>
    </location>
</feature>
<keyword evidence="10" id="KW-1185">Reference proteome</keyword>
<keyword evidence="2" id="KW-0813">Transport</keyword>
<proteinExistence type="predicted"/>
<dbReference type="Proteomes" id="UP000183053">
    <property type="component" value="Unassembled WGS sequence"/>
</dbReference>
<keyword evidence="6 7" id="KW-0472">Membrane</keyword>
<dbReference type="AlphaFoldDB" id="A0A1H1HAU3"/>
<evidence type="ECO:0000256" key="7">
    <source>
        <dbReference type="SAM" id="Phobius"/>
    </source>
</evidence>
<evidence type="ECO:0000313" key="10">
    <source>
        <dbReference type="Proteomes" id="UP000183053"/>
    </source>
</evidence>
<feature type="transmembrane region" description="Helical" evidence="7">
    <location>
        <begin position="46"/>
        <end position="67"/>
    </location>
</feature>
<feature type="transmembrane region" description="Helical" evidence="7">
    <location>
        <begin position="283"/>
        <end position="301"/>
    </location>
</feature>
<dbReference type="InterPro" id="IPR010290">
    <property type="entry name" value="TM_effector"/>
</dbReference>
<dbReference type="STRING" id="47312.SAMN04489765_3980"/>
<gene>
    <name evidence="9" type="ORF">SAMN04489765_3980</name>
</gene>
<feature type="transmembrane region" description="Helical" evidence="7">
    <location>
        <begin position="257"/>
        <end position="276"/>
    </location>
</feature>
<reference evidence="10" key="1">
    <citation type="submission" date="2016-10" db="EMBL/GenBank/DDBJ databases">
        <authorList>
            <person name="Varghese N."/>
            <person name="Submissions S."/>
        </authorList>
    </citation>
    <scope>NUCLEOTIDE SEQUENCE [LARGE SCALE GENOMIC DNA]</scope>
    <source>
        <strain evidence="10">DSM 44142</strain>
    </source>
</reference>
<feature type="transmembrane region" description="Helical" evidence="7">
    <location>
        <begin position="374"/>
        <end position="396"/>
    </location>
</feature>
<comment type="subcellular location">
    <subcellularLocation>
        <location evidence="1">Cell membrane</location>
        <topology evidence="1">Multi-pass membrane protein</topology>
    </subcellularLocation>
</comment>
<dbReference type="SUPFAM" id="SSF103473">
    <property type="entry name" value="MFS general substrate transporter"/>
    <property type="match status" value="1"/>
</dbReference>
<dbReference type="GO" id="GO:0022857">
    <property type="term" value="F:transmembrane transporter activity"/>
    <property type="evidence" value="ECO:0007669"/>
    <property type="project" value="InterPro"/>
</dbReference>
<feature type="transmembrane region" description="Helical" evidence="7">
    <location>
        <begin position="222"/>
        <end position="245"/>
    </location>
</feature>
<evidence type="ECO:0000256" key="4">
    <source>
        <dbReference type="ARBA" id="ARBA00022692"/>
    </source>
</evidence>
<accession>A0A1H1HAU3</accession>
<dbReference type="RefSeq" id="WP_082756232.1">
    <property type="nucleotide sequence ID" value="NZ_FNLF01000002.1"/>
</dbReference>
<feature type="transmembrane region" description="Helical" evidence="7">
    <location>
        <begin position="143"/>
        <end position="166"/>
    </location>
</feature>
<evidence type="ECO:0000256" key="6">
    <source>
        <dbReference type="ARBA" id="ARBA00023136"/>
    </source>
</evidence>
<evidence type="ECO:0000256" key="2">
    <source>
        <dbReference type="ARBA" id="ARBA00022448"/>
    </source>
</evidence>
<dbReference type="EMBL" id="FNLF01000002">
    <property type="protein sequence ID" value="SDR22503.1"/>
    <property type="molecule type" value="Genomic_DNA"/>
</dbReference>
<dbReference type="PROSITE" id="PS50850">
    <property type="entry name" value="MFS"/>
    <property type="match status" value="1"/>
</dbReference>
<keyword evidence="3" id="KW-1003">Cell membrane</keyword>
<dbReference type="PANTHER" id="PTHR23513:SF11">
    <property type="entry name" value="STAPHYLOFERRIN A TRANSPORTER"/>
    <property type="match status" value="1"/>
</dbReference>
<keyword evidence="4 7" id="KW-0812">Transmembrane</keyword>
<dbReference type="CDD" id="cd06173">
    <property type="entry name" value="MFS_MefA_like"/>
    <property type="match status" value="1"/>
</dbReference>
<dbReference type="InterPro" id="IPR020846">
    <property type="entry name" value="MFS_dom"/>
</dbReference>
<feature type="domain" description="Major facilitator superfamily (MFS) profile" evidence="8">
    <location>
        <begin position="1"/>
        <end position="399"/>
    </location>
</feature>
<dbReference type="Gene3D" id="1.20.1250.20">
    <property type="entry name" value="MFS general substrate transporter like domains"/>
    <property type="match status" value="1"/>
</dbReference>
<evidence type="ECO:0000256" key="3">
    <source>
        <dbReference type="ARBA" id="ARBA00022475"/>
    </source>
</evidence>
<protein>
    <submittedName>
        <fullName evidence="9">Predicted arabinose efflux permease, MFS family</fullName>
    </submittedName>
</protein>
<evidence type="ECO:0000256" key="1">
    <source>
        <dbReference type="ARBA" id="ARBA00004651"/>
    </source>
</evidence>
<evidence type="ECO:0000256" key="5">
    <source>
        <dbReference type="ARBA" id="ARBA00022989"/>
    </source>
</evidence>
<evidence type="ECO:0000313" key="9">
    <source>
        <dbReference type="EMBL" id="SDR22503.1"/>
    </source>
</evidence>
<sequence length="429" mass="44606">MPSVFVSLRTRNYRLWAGGQSVSLIGTWMQRVAEDWLVLELAHGRGWVLGVVMALQFGPTLFLSAWAGLLADRYDKRRVLMLTQTGAALCAAALAVLTLTGVVALWHVFVLAFVFGCVTAVSGPFRQAFTIEMVGPELLPNAIGLNSMVFNAARIVGPAIAGLLIAGVGTGWVFAVNAVLTGAIVAALLAMRPAELFPSPPVPRARGQLRAGFAYIRRRRELLLVIVAVFFVSTFGINFPLALSLLARQGFGLGADAYGMLSTMLAIGTLSGALIAAKRTGRAALRTALVGGFAFGVASILAGLAPWFWLVAVLLVFVGLLQMSFTTSAMSIVQLSVDPEFRGRVMGIYMLAFLGGTPLGAPLLGAIADVTTPAAPLLVGGTVSALTCGLCGLYALRRSSAMTAVRDDGARGAAAPAGAAGGAAARGEQ</sequence>
<dbReference type="OrthoDB" id="9775268at2"/>
<dbReference type="GO" id="GO:0005886">
    <property type="term" value="C:plasma membrane"/>
    <property type="evidence" value="ECO:0007669"/>
    <property type="project" value="UniProtKB-SubCell"/>
</dbReference>
<keyword evidence="5 7" id="KW-1133">Transmembrane helix</keyword>
<organism evidence="9 10">
    <name type="scientific">Tsukamurella pulmonis</name>
    <dbReference type="NCBI Taxonomy" id="47312"/>
    <lineage>
        <taxon>Bacteria</taxon>
        <taxon>Bacillati</taxon>
        <taxon>Actinomycetota</taxon>
        <taxon>Actinomycetes</taxon>
        <taxon>Mycobacteriales</taxon>
        <taxon>Tsukamurellaceae</taxon>
        <taxon>Tsukamurella</taxon>
    </lineage>
</organism>
<dbReference type="Pfam" id="PF05977">
    <property type="entry name" value="MFS_3"/>
    <property type="match status" value="1"/>
</dbReference>
<dbReference type="InterPro" id="IPR036259">
    <property type="entry name" value="MFS_trans_sf"/>
</dbReference>
<evidence type="ECO:0000259" key="8">
    <source>
        <dbReference type="PROSITE" id="PS50850"/>
    </source>
</evidence>
<dbReference type="PANTHER" id="PTHR23513">
    <property type="entry name" value="INTEGRAL MEMBRANE EFFLUX PROTEIN-RELATED"/>
    <property type="match status" value="1"/>
</dbReference>
<name>A0A1H1HAU3_9ACTN</name>